<proteinExistence type="predicted"/>
<sequence length="195" mass="19545">MAAPRFLANISGRIRMLATIVASAGAADAEKVPSTNANGYLDPSLINAATTGAGKVLQLLPDGTIDPSAMPTGIGADVKILPASEALAANDLVNVWSDAGVAKLRKADATAEGKEAHGFVKASFALNAQASMYLEGRISGLTGLTPGARMYLSAATPGAAAALSPSAAGNVSQHIGDAVSTTEIDFEKAEPITVA</sequence>
<dbReference type="Proteomes" id="UP000671952">
    <property type="component" value="Segment"/>
</dbReference>
<name>A0A858WLZ3_9CAUD</name>
<evidence type="ECO:0000313" key="1">
    <source>
        <dbReference type="EMBL" id="QJI52997.1"/>
    </source>
</evidence>
<organism evidence="1 2">
    <name type="scientific">Xanthomonas phage FoX4</name>
    <dbReference type="NCBI Taxonomy" id="2723900"/>
    <lineage>
        <taxon>Viruses</taxon>
        <taxon>Duplodnaviria</taxon>
        <taxon>Heunggongvirae</taxon>
        <taxon>Uroviricota</taxon>
        <taxon>Caudoviricetes</taxon>
        <taxon>Foxquatrovirus</taxon>
        <taxon>Foxquatrovirus fox4</taxon>
    </lineage>
</organism>
<evidence type="ECO:0000313" key="2">
    <source>
        <dbReference type="Proteomes" id="UP000671952"/>
    </source>
</evidence>
<keyword evidence="2" id="KW-1185">Reference proteome</keyword>
<protein>
    <submittedName>
        <fullName evidence="1">Uncharacterized protein</fullName>
    </submittedName>
</protein>
<gene>
    <name evidence="1" type="ORF">XccvBFoX4_gp43</name>
</gene>
<dbReference type="EMBL" id="MT161385">
    <property type="protein sequence ID" value="QJI52997.1"/>
    <property type="molecule type" value="Genomic_DNA"/>
</dbReference>
<reference evidence="1" key="1">
    <citation type="submission" date="2020-03" db="EMBL/GenBank/DDBJ databases">
        <title>Development of an integrated pest management strategy to control Xanthomonas campestris pv. campestris by using bacteriophages.</title>
        <authorList>
            <person name="Holtappels D."/>
            <person name="Rombouts S."/>
            <person name="Lavigne R."/>
            <person name="Wagemans J."/>
        </authorList>
    </citation>
    <scope>NUCLEOTIDE SEQUENCE</scope>
</reference>
<accession>A0A858WLZ3</accession>